<gene>
    <name evidence="2" type="ORF">BN12_10096</name>
</gene>
<accession>A0A077LVA3</accession>
<dbReference type="Proteomes" id="UP000035721">
    <property type="component" value="Unassembled WGS sequence"/>
</dbReference>
<dbReference type="RefSeq" id="WP_048549563.1">
    <property type="nucleotide sequence ID" value="NZ_HF570958.1"/>
</dbReference>
<keyword evidence="1" id="KW-0812">Transmembrane</keyword>
<feature type="transmembrane region" description="Helical" evidence="1">
    <location>
        <begin position="37"/>
        <end position="58"/>
    </location>
</feature>
<sequence length="66" mass="7255">MYYLAATLHTLGVQMRDTAIRKATKDPERGSVTIENVIWAVAVIAIVGIVVLAITNFVRDKAAEIR</sequence>
<dbReference type="EMBL" id="CAJB01000001">
    <property type="protein sequence ID" value="CCH75949.1"/>
    <property type="molecule type" value="Genomic_DNA"/>
</dbReference>
<evidence type="ECO:0000313" key="2">
    <source>
        <dbReference type="EMBL" id="CCH75949.1"/>
    </source>
</evidence>
<name>A0A077LVA3_9MICO</name>
<proteinExistence type="predicted"/>
<evidence type="ECO:0000313" key="3">
    <source>
        <dbReference type="Proteomes" id="UP000035721"/>
    </source>
</evidence>
<dbReference type="OrthoDB" id="4870897at2"/>
<keyword evidence="3" id="KW-1185">Reference proteome</keyword>
<dbReference type="STRING" id="1194083.BN12_10096"/>
<dbReference type="AlphaFoldDB" id="A0A077LVA3"/>
<keyword evidence="1" id="KW-1133">Transmembrane helix</keyword>
<organism evidence="2 3">
    <name type="scientific">Nostocoides japonicum T1-X7</name>
    <dbReference type="NCBI Taxonomy" id="1194083"/>
    <lineage>
        <taxon>Bacteria</taxon>
        <taxon>Bacillati</taxon>
        <taxon>Actinomycetota</taxon>
        <taxon>Actinomycetes</taxon>
        <taxon>Micrococcales</taxon>
        <taxon>Intrasporangiaceae</taxon>
        <taxon>Nostocoides</taxon>
    </lineage>
</organism>
<reference evidence="2 3" key="1">
    <citation type="journal article" date="2013" name="ISME J.">
        <title>A metabolic model for members of the genus Tetrasphaera involved in enhanced biological phosphorus removal.</title>
        <authorList>
            <person name="Kristiansen R."/>
            <person name="Nguyen H.T.T."/>
            <person name="Saunders A.M."/>
            <person name="Nielsen J.L."/>
            <person name="Wimmer R."/>
            <person name="Le V.Q."/>
            <person name="McIlroy S.J."/>
            <person name="Petrovski S."/>
            <person name="Seviour R.J."/>
            <person name="Calteau A."/>
            <person name="Nielsen K.L."/>
            <person name="Nielsen P.H."/>
        </authorList>
    </citation>
    <scope>NUCLEOTIDE SEQUENCE [LARGE SCALE GENOMIC DNA]</scope>
    <source>
        <strain evidence="2 3">T1-X7</strain>
    </source>
</reference>
<evidence type="ECO:0000256" key="1">
    <source>
        <dbReference type="SAM" id="Phobius"/>
    </source>
</evidence>
<comment type="caution">
    <text evidence="2">The sequence shown here is derived from an EMBL/GenBank/DDBJ whole genome shotgun (WGS) entry which is preliminary data.</text>
</comment>
<keyword evidence="1" id="KW-0472">Membrane</keyword>
<protein>
    <submittedName>
        <fullName evidence="2">Uncharacterized protein</fullName>
    </submittedName>
</protein>